<evidence type="ECO:0000256" key="1">
    <source>
        <dbReference type="ARBA" id="ARBA00022490"/>
    </source>
</evidence>
<dbReference type="Pfam" id="PF18125">
    <property type="entry name" value="RlmM_FDX"/>
    <property type="match status" value="1"/>
</dbReference>
<keyword evidence="12" id="KW-1185">Reference proteome</keyword>
<keyword evidence="3 11" id="KW-0489">Methyltransferase</keyword>
<feature type="binding site" evidence="7">
    <location>
        <position position="177"/>
    </location>
    <ligand>
        <name>S-adenosyl-L-methionine</name>
        <dbReference type="ChEBI" id="CHEBI:59789"/>
    </ligand>
</feature>
<dbReference type="InterPro" id="IPR011224">
    <property type="entry name" value="rRNA_MeTrfase_M"/>
</dbReference>
<evidence type="ECO:0000313" key="11">
    <source>
        <dbReference type="EMBL" id="TDQ43045.1"/>
    </source>
</evidence>
<gene>
    <name evidence="11" type="ORF">EV696_1337</name>
</gene>
<evidence type="ECO:0000256" key="6">
    <source>
        <dbReference type="PIRSR" id="PIRSR028774-1"/>
    </source>
</evidence>
<accession>A0A4R6UE01</accession>
<feature type="binding site" evidence="7">
    <location>
        <position position="229"/>
    </location>
    <ligand>
        <name>S-adenosyl-L-methionine</name>
        <dbReference type="ChEBI" id="CHEBI:59789"/>
    </ligand>
</feature>
<dbReference type="Pfam" id="PF21239">
    <property type="entry name" value="RLMM_N"/>
    <property type="match status" value="1"/>
</dbReference>
<evidence type="ECO:0000259" key="10">
    <source>
        <dbReference type="Pfam" id="PF21239"/>
    </source>
</evidence>
<sequence length="345" mass="39056">MSVLVLYCRAGFENECAAEIEAVADAWKFSVQAEILDIGGLVIAEGDVARLARELDIMSLVFTRQWFLGEQLTLDPKNRVQGILEGLGGQKGETLFIESPDSEQGKELAGLCRAIRAPLEQALKKNKQLQAEHDYRLHVCFVDGTLAYAGAVRRDRSHPEPMGILRLRSPKDAPSRSTLKLEEALQTFIPRDEWPNRLKPKMRCVDLGAAPGGWTYQMVHLGLNVTAIDNGPIDKKLMDSGQVKHLKADGFTYKPERTPVDWLICDMVEKPMRVAQLLAKWASLRWCNEAIVNLKLPMKKRFEETERCMDVIADALEKKNLDYELRAKHLYHDREEITVHVRVLG</sequence>
<dbReference type="PIRSF" id="PIRSF028774">
    <property type="entry name" value="UCP028774"/>
    <property type="match status" value="1"/>
</dbReference>
<dbReference type="EMBL" id="SNYM01000033">
    <property type="protein sequence ID" value="TDQ43045.1"/>
    <property type="molecule type" value="Genomic_DNA"/>
</dbReference>
<dbReference type="InterPro" id="IPR048646">
    <property type="entry name" value="RlmM_THUMP-like"/>
</dbReference>
<feature type="domain" description="Ribosomal RNA methyltransferase FtsJ" evidence="8">
    <location>
        <begin position="175"/>
        <end position="269"/>
    </location>
</feature>
<dbReference type="Proteomes" id="UP000295375">
    <property type="component" value="Unassembled WGS sequence"/>
</dbReference>
<organism evidence="11 12">
    <name type="scientific">Permianibacter aggregans</name>
    <dbReference type="NCBI Taxonomy" id="1510150"/>
    <lineage>
        <taxon>Bacteria</taxon>
        <taxon>Pseudomonadati</taxon>
        <taxon>Pseudomonadota</taxon>
        <taxon>Gammaproteobacteria</taxon>
        <taxon>Pseudomonadales</taxon>
        <taxon>Pseudomonadaceae</taxon>
        <taxon>Permianibacter</taxon>
    </lineage>
</organism>
<dbReference type="PANTHER" id="PTHR37524:SF2">
    <property type="entry name" value="RIBOSOMAL RNA METHYLTRANSFERASE FTSJ DOMAIN-CONTAINING PROTEIN"/>
    <property type="match status" value="1"/>
</dbReference>
<dbReference type="NCBIfam" id="NF008734">
    <property type="entry name" value="PRK11760.1"/>
    <property type="match status" value="1"/>
</dbReference>
<evidence type="ECO:0000259" key="8">
    <source>
        <dbReference type="Pfam" id="PF01728"/>
    </source>
</evidence>
<keyword evidence="2" id="KW-0698">rRNA processing</keyword>
<dbReference type="InterPro" id="IPR040739">
    <property type="entry name" value="RlmM_FDX"/>
</dbReference>
<dbReference type="InterPro" id="IPR002877">
    <property type="entry name" value="RNA_MeTrfase_FtsJ_dom"/>
</dbReference>
<dbReference type="GO" id="GO:0006364">
    <property type="term" value="P:rRNA processing"/>
    <property type="evidence" value="ECO:0007669"/>
    <property type="project" value="UniProtKB-KW"/>
</dbReference>
<dbReference type="PANTHER" id="PTHR37524">
    <property type="entry name" value="RIBOSOMAL RNA LARGE SUBUNIT METHYLTRANSFERASE M"/>
    <property type="match status" value="1"/>
</dbReference>
<feature type="binding site" evidence="7">
    <location>
        <begin position="210"/>
        <end position="213"/>
    </location>
    <ligand>
        <name>S-adenosyl-L-methionine</name>
        <dbReference type="ChEBI" id="CHEBI:59789"/>
    </ligand>
</feature>
<proteinExistence type="predicted"/>
<dbReference type="Gene3D" id="3.40.50.150">
    <property type="entry name" value="Vaccinia Virus protein VP39"/>
    <property type="match status" value="1"/>
</dbReference>
<dbReference type="SUPFAM" id="SSF53335">
    <property type="entry name" value="S-adenosyl-L-methionine-dependent methyltransferases"/>
    <property type="match status" value="1"/>
</dbReference>
<feature type="active site" description="Proton acceptor" evidence="6">
    <location>
        <position position="295"/>
    </location>
</feature>
<reference evidence="11 12" key="1">
    <citation type="submission" date="2019-03" db="EMBL/GenBank/DDBJ databases">
        <title>Genomic Encyclopedia of Type Strains, Phase IV (KMG-IV): sequencing the most valuable type-strain genomes for metagenomic binning, comparative biology and taxonomic classification.</title>
        <authorList>
            <person name="Goeker M."/>
        </authorList>
    </citation>
    <scope>NUCLEOTIDE SEQUENCE [LARGE SCALE GENOMIC DNA]</scope>
    <source>
        <strain evidence="11 12">DSM 103792</strain>
    </source>
</reference>
<evidence type="ECO:0000259" key="9">
    <source>
        <dbReference type="Pfam" id="PF18125"/>
    </source>
</evidence>
<dbReference type="GO" id="GO:0032259">
    <property type="term" value="P:methylation"/>
    <property type="evidence" value="ECO:0007669"/>
    <property type="project" value="UniProtKB-KW"/>
</dbReference>
<dbReference type="Pfam" id="PF01728">
    <property type="entry name" value="FtsJ"/>
    <property type="match status" value="1"/>
</dbReference>
<dbReference type="InterPro" id="IPR029063">
    <property type="entry name" value="SAM-dependent_MTases_sf"/>
</dbReference>
<keyword evidence="4 11" id="KW-0808">Transferase</keyword>
<name>A0A4R6UE01_9GAMM</name>
<feature type="binding site" evidence="7">
    <location>
        <position position="249"/>
    </location>
    <ligand>
        <name>S-adenosyl-L-methionine</name>
        <dbReference type="ChEBI" id="CHEBI:59789"/>
    </ligand>
</feature>
<evidence type="ECO:0000256" key="7">
    <source>
        <dbReference type="PIRSR" id="PIRSR028774-2"/>
    </source>
</evidence>
<protein>
    <submittedName>
        <fullName evidence="11">23S rRNA (Cytidine2498-2'-O)-methyltransferase</fullName>
    </submittedName>
</protein>
<keyword evidence="5 7" id="KW-0949">S-adenosyl-L-methionine</keyword>
<feature type="domain" description="RlmM ferredoxin-like" evidence="9">
    <location>
        <begin position="1"/>
        <end position="67"/>
    </location>
</feature>
<evidence type="ECO:0000256" key="2">
    <source>
        <dbReference type="ARBA" id="ARBA00022552"/>
    </source>
</evidence>
<evidence type="ECO:0000256" key="5">
    <source>
        <dbReference type="ARBA" id="ARBA00022691"/>
    </source>
</evidence>
<dbReference type="GO" id="GO:0008168">
    <property type="term" value="F:methyltransferase activity"/>
    <property type="evidence" value="ECO:0007669"/>
    <property type="project" value="UniProtKB-KW"/>
</dbReference>
<dbReference type="AlphaFoldDB" id="A0A4R6UE01"/>
<dbReference type="Gene3D" id="3.30.70.2810">
    <property type="match status" value="1"/>
</dbReference>
<dbReference type="RefSeq" id="WP_133593788.1">
    <property type="nucleotide sequence ID" value="NZ_CP037953.1"/>
</dbReference>
<evidence type="ECO:0000256" key="4">
    <source>
        <dbReference type="ARBA" id="ARBA00022679"/>
    </source>
</evidence>
<evidence type="ECO:0000256" key="3">
    <source>
        <dbReference type="ARBA" id="ARBA00022603"/>
    </source>
</evidence>
<dbReference type="Gene3D" id="3.30.2300.20">
    <property type="match status" value="1"/>
</dbReference>
<dbReference type="OrthoDB" id="154490at2"/>
<evidence type="ECO:0000313" key="12">
    <source>
        <dbReference type="Proteomes" id="UP000295375"/>
    </source>
</evidence>
<comment type="caution">
    <text evidence="11">The sequence shown here is derived from an EMBL/GenBank/DDBJ whole genome shotgun (WGS) entry which is preliminary data.</text>
</comment>
<feature type="binding site" evidence="7">
    <location>
        <position position="266"/>
    </location>
    <ligand>
        <name>S-adenosyl-L-methionine</name>
        <dbReference type="ChEBI" id="CHEBI:59789"/>
    </ligand>
</feature>
<feature type="domain" description="Ribosomal RNA large subunit methyltransferase M THUMP-like" evidence="10">
    <location>
        <begin position="79"/>
        <end position="150"/>
    </location>
</feature>
<keyword evidence="1" id="KW-0963">Cytoplasm</keyword>